<keyword evidence="3 4" id="KW-0808">Transferase</keyword>
<dbReference type="GO" id="GO:0015020">
    <property type="term" value="F:glucuronosyltransferase activity"/>
    <property type="evidence" value="ECO:0007669"/>
    <property type="project" value="UniProtKB-EC"/>
</dbReference>
<keyword evidence="7" id="KW-1185">Reference proteome</keyword>
<sequence>MYLTGIFLSLLGLCHGANILAIIPTPSFSHQTAFWPLWKQLSLKGHNVTVVTTDPMNDPKLTNLTEINLHSAYELMDPVYQRMGTMDPLTTLKFFNQQMRLVMLHILDQESVKELMKKDKRFDVVLVESLFPLFLAFGEKHRCTTILVSSLDALNYIHSYMGNLDHPVASQNMLLPFYKDHTYKERLISTFFYVYGWYHKHFDYFPQMNKDIAKSFGEGMITLQDMLNKVQMLFLNVHPALNSPRLMGPSTIMFGGMVHLREPKPLPQDLQTFLDKGKEGVIYLSFGTNMKADRIHPEKKQILFKVLNSLPYKVLWKYEGQDFQEHPNIKYIKWSPQQDVLRHPNVKLFITQGGLQSLEEAIYNGVPVVVLPFFGDQMSNGRKIEDRGIGKTVNHMESGLDENILRSTILEVLHNDSYRQNAEALRDIILDEPMPGVDKAVWWTEYVIRNKGAQYLRMHSKDVPWYQYLMLDIFAFLTAVAVAVMTILYLAWRLLKLLVRLAFRKSKVD</sequence>
<dbReference type="EMBL" id="CAKOFQ010006757">
    <property type="protein sequence ID" value="CAH1968852.1"/>
    <property type="molecule type" value="Genomic_DNA"/>
</dbReference>
<evidence type="ECO:0000256" key="5">
    <source>
        <dbReference type="RuleBase" id="RU362059"/>
    </source>
</evidence>
<evidence type="ECO:0000256" key="1">
    <source>
        <dbReference type="ARBA" id="ARBA00009995"/>
    </source>
</evidence>
<dbReference type="OrthoDB" id="5835829at2759"/>
<feature type="transmembrane region" description="Helical" evidence="5">
    <location>
        <begin position="465"/>
        <end position="492"/>
    </location>
</feature>
<dbReference type="Proteomes" id="UP001152888">
    <property type="component" value="Unassembled WGS sequence"/>
</dbReference>
<gene>
    <name evidence="6" type="ORF">ACAOBT_LOCUS8102</name>
</gene>
<keyword evidence="5" id="KW-0812">Transmembrane</keyword>
<dbReference type="EC" id="2.4.1.17" evidence="5"/>
<dbReference type="PROSITE" id="PS00375">
    <property type="entry name" value="UDPGT"/>
    <property type="match status" value="1"/>
</dbReference>
<dbReference type="Gene3D" id="3.40.50.2000">
    <property type="entry name" value="Glycogen Phosphorylase B"/>
    <property type="match status" value="2"/>
</dbReference>
<dbReference type="GO" id="GO:0016020">
    <property type="term" value="C:membrane"/>
    <property type="evidence" value="ECO:0007669"/>
    <property type="project" value="UniProtKB-SubCell"/>
</dbReference>
<dbReference type="InterPro" id="IPR050271">
    <property type="entry name" value="UDP-glycosyltransferase"/>
</dbReference>
<feature type="signal peptide" evidence="5">
    <location>
        <begin position="1"/>
        <end position="16"/>
    </location>
</feature>
<protein>
    <recommendedName>
        <fullName evidence="5">UDP-glucuronosyltransferase</fullName>
        <ecNumber evidence="5">2.4.1.17</ecNumber>
    </recommendedName>
</protein>
<organism evidence="6 7">
    <name type="scientific">Acanthoscelides obtectus</name>
    <name type="common">Bean weevil</name>
    <name type="synonym">Bruchus obtectus</name>
    <dbReference type="NCBI Taxonomy" id="200917"/>
    <lineage>
        <taxon>Eukaryota</taxon>
        <taxon>Metazoa</taxon>
        <taxon>Ecdysozoa</taxon>
        <taxon>Arthropoda</taxon>
        <taxon>Hexapoda</taxon>
        <taxon>Insecta</taxon>
        <taxon>Pterygota</taxon>
        <taxon>Neoptera</taxon>
        <taxon>Endopterygota</taxon>
        <taxon>Coleoptera</taxon>
        <taxon>Polyphaga</taxon>
        <taxon>Cucujiformia</taxon>
        <taxon>Chrysomeloidea</taxon>
        <taxon>Chrysomelidae</taxon>
        <taxon>Bruchinae</taxon>
        <taxon>Bruchini</taxon>
        <taxon>Acanthoscelides</taxon>
    </lineage>
</organism>
<dbReference type="FunFam" id="3.40.50.2000:FF:000021">
    <property type="entry name" value="UDP-glucuronosyltransferase"/>
    <property type="match status" value="1"/>
</dbReference>
<dbReference type="PANTHER" id="PTHR48043">
    <property type="entry name" value="EG:EG0003.4 PROTEIN-RELATED"/>
    <property type="match status" value="1"/>
</dbReference>
<comment type="similarity">
    <text evidence="1 4">Belongs to the UDP-glycosyltransferase family.</text>
</comment>
<keyword evidence="5" id="KW-0472">Membrane</keyword>
<proteinExistence type="inferred from homology"/>
<name>A0A9P0K923_ACAOB</name>
<reference evidence="6" key="1">
    <citation type="submission" date="2022-03" db="EMBL/GenBank/DDBJ databases">
        <authorList>
            <person name="Sayadi A."/>
        </authorList>
    </citation>
    <scope>NUCLEOTIDE SEQUENCE</scope>
</reference>
<dbReference type="Pfam" id="PF00201">
    <property type="entry name" value="UDPGT"/>
    <property type="match status" value="1"/>
</dbReference>
<dbReference type="InterPro" id="IPR035595">
    <property type="entry name" value="UDP_glycos_trans_CS"/>
</dbReference>
<evidence type="ECO:0000313" key="7">
    <source>
        <dbReference type="Proteomes" id="UP001152888"/>
    </source>
</evidence>
<comment type="caution">
    <text evidence="6">The sequence shown here is derived from an EMBL/GenBank/DDBJ whole genome shotgun (WGS) entry which is preliminary data.</text>
</comment>
<feature type="chain" id="PRO_5040547746" description="UDP-glucuronosyltransferase" evidence="5">
    <location>
        <begin position="17"/>
        <end position="509"/>
    </location>
</feature>
<comment type="catalytic activity">
    <reaction evidence="5">
        <text>glucuronate acceptor + UDP-alpha-D-glucuronate = acceptor beta-D-glucuronoside + UDP + H(+)</text>
        <dbReference type="Rhea" id="RHEA:21032"/>
        <dbReference type="ChEBI" id="CHEBI:15378"/>
        <dbReference type="ChEBI" id="CHEBI:58052"/>
        <dbReference type="ChEBI" id="CHEBI:58223"/>
        <dbReference type="ChEBI" id="CHEBI:132367"/>
        <dbReference type="ChEBI" id="CHEBI:132368"/>
        <dbReference type="EC" id="2.4.1.17"/>
    </reaction>
</comment>
<dbReference type="PANTHER" id="PTHR48043:SF159">
    <property type="entry name" value="EG:EG0003.4 PROTEIN-RELATED"/>
    <property type="match status" value="1"/>
</dbReference>
<keyword evidence="5" id="KW-1133">Transmembrane helix</keyword>
<evidence type="ECO:0000313" key="6">
    <source>
        <dbReference type="EMBL" id="CAH1968852.1"/>
    </source>
</evidence>
<keyword evidence="2 4" id="KW-0328">Glycosyltransferase</keyword>
<evidence type="ECO:0000256" key="4">
    <source>
        <dbReference type="RuleBase" id="RU003718"/>
    </source>
</evidence>
<comment type="subcellular location">
    <subcellularLocation>
        <location evidence="5">Membrane</location>
        <topology evidence="5">Single-pass membrane protein</topology>
    </subcellularLocation>
</comment>
<dbReference type="AlphaFoldDB" id="A0A9P0K923"/>
<dbReference type="InterPro" id="IPR002213">
    <property type="entry name" value="UDP_glucos_trans"/>
</dbReference>
<dbReference type="CDD" id="cd03784">
    <property type="entry name" value="GT1_Gtf-like"/>
    <property type="match status" value="1"/>
</dbReference>
<keyword evidence="5" id="KW-0732">Signal</keyword>
<dbReference type="SUPFAM" id="SSF53756">
    <property type="entry name" value="UDP-Glycosyltransferase/glycogen phosphorylase"/>
    <property type="match status" value="1"/>
</dbReference>
<evidence type="ECO:0000256" key="3">
    <source>
        <dbReference type="ARBA" id="ARBA00022679"/>
    </source>
</evidence>
<evidence type="ECO:0000256" key="2">
    <source>
        <dbReference type="ARBA" id="ARBA00022676"/>
    </source>
</evidence>
<accession>A0A9P0K923</accession>